<evidence type="ECO:0000313" key="4">
    <source>
        <dbReference type="Proteomes" id="UP000825051"/>
    </source>
</evidence>
<gene>
    <name evidence="3" type="ORF">K0B96_14825</name>
</gene>
<organism evidence="3 4">
    <name type="scientific">Horticoccus luteus</name>
    <dbReference type="NCBI Taxonomy" id="2862869"/>
    <lineage>
        <taxon>Bacteria</taxon>
        <taxon>Pseudomonadati</taxon>
        <taxon>Verrucomicrobiota</taxon>
        <taxon>Opitutia</taxon>
        <taxon>Opitutales</taxon>
        <taxon>Opitutaceae</taxon>
        <taxon>Horticoccus</taxon>
    </lineage>
</organism>
<sequence>MNSLNKLLCCLLAAISLGTTALRAKSEDPTIKINPSSCVIVVPAKKTAVIDYAVEELQFHLKLITGCDVPVVKRPQAGQFPIGVGLLPPNVKTSLEVEEGRWVVTPKGIFLYGRDAVNKKALRGGGTARDIAMASKTQAGTLYAVYEFLENALGVHWIEPGLAGITYTPQKVLVLPVSEGQWVPQLVQRHMRTAYKEDLRDRALKEGEVPKDMQFSAKEFEARQLDERVWQKRMRMGSSLDFTYGHAFRKWWAKYGATHPEYFALGKNGKRGPASEKLADRVKMCVSNPALVKQVVKDHYAAGGGLVINACENDSRNFCRCPDCQALDVLLPGEENLDVEDRMLTDRYVHFTNAVLREARAHYDPKARVVFYAYSRYNQPPRRERLDDGVITFLLPNLSETLPEMEAYVRGWKNANATDVYMRTNALCQDTGLPLGFEQHMFGHYQLVNHYLNMKGTDYDTCWGFWPISGMTNYIMARGFYRPERSFADWENEYCGTYGNARDDVKAYQQYWQQIWNDRVMPNLDRITDLTPGMKLLRNKMANLAGLMYREEDFDQTDALLQKALSRDLTASERARVQTLVLANEHSRVTYRATKANGVGSTASAEEKKQTTQALYDFRRQHRLDLNMHWELLFYLENAYADNAGFERLLGTEPARMRAERLREEESVREVRTGNEQPFWIAVNQSTK</sequence>
<evidence type="ECO:0000313" key="3">
    <source>
        <dbReference type="EMBL" id="QYM78557.1"/>
    </source>
</evidence>
<keyword evidence="2" id="KW-0732">Signal</keyword>
<reference evidence="3" key="1">
    <citation type="submission" date="2021-08" db="EMBL/GenBank/DDBJ databases">
        <title>Genome of a novel bacterium of the phylum Verrucomicrobia, Oleiharenicola sp. KSB-15.</title>
        <authorList>
            <person name="Chung J.-H."/>
            <person name="Ahn J.-H."/>
            <person name="Yoon Y."/>
            <person name="Kim D.-Y."/>
            <person name="An S.-H."/>
            <person name="Park I."/>
            <person name="Yeon J."/>
        </authorList>
    </citation>
    <scope>NUCLEOTIDE SEQUENCE</scope>
    <source>
        <strain evidence="3">KSB-15</strain>
    </source>
</reference>
<dbReference type="KEGG" id="ole:K0B96_14825"/>
<proteinExistence type="predicted"/>
<protein>
    <submittedName>
        <fullName evidence="3">DUF4838 domain-containing protein</fullName>
    </submittedName>
</protein>
<dbReference type="Proteomes" id="UP000825051">
    <property type="component" value="Chromosome"/>
</dbReference>
<feature type="signal peptide" evidence="2">
    <location>
        <begin position="1"/>
        <end position="21"/>
    </location>
</feature>
<dbReference type="Pfam" id="PF16126">
    <property type="entry name" value="DUF4838"/>
    <property type="match status" value="1"/>
</dbReference>
<keyword evidence="1" id="KW-0378">Hydrolase</keyword>
<keyword evidence="4" id="KW-1185">Reference proteome</keyword>
<dbReference type="GO" id="GO:0016787">
    <property type="term" value="F:hydrolase activity"/>
    <property type="evidence" value="ECO:0007669"/>
    <property type="project" value="UniProtKB-KW"/>
</dbReference>
<evidence type="ECO:0000256" key="1">
    <source>
        <dbReference type="ARBA" id="ARBA00022801"/>
    </source>
</evidence>
<feature type="chain" id="PRO_5034851548" evidence="2">
    <location>
        <begin position="22"/>
        <end position="688"/>
    </location>
</feature>
<accession>A0A8F9TVX8</accession>
<evidence type="ECO:0000256" key="2">
    <source>
        <dbReference type="SAM" id="SignalP"/>
    </source>
</evidence>
<dbReference type="GO" id="GO:0005975">
    <property type="term" value="P:carbohydrate metabolic process"/>
    <property type="evidence" value="ECO:0007669"/>
    <property type="project" value="UniProtKB-ARBA"/>
</dbReference>
<name>A0A8F9TVX8_9BACT</name>
<dbReference type="RefSeq" id="WP_220161661.1">
    <property type="nucleotide sequence ID" value="NZ_CP080507.1"/>
</dbReference>
<dbReference type="InterPro" id="IPR029018">
    <property type="entry name" value="Hex-like_dom2"/>
</dbReference>
<dbReference type="Gene3D" id="3.30.379.10">
    <property type="entry name" value="Chitobiase/beta-hexosaminidase domain 2-like"/>
    <property type="match status" value="1"/>
</dbReference>
<dbReference type="EMBL" id="CP080507">
    <property type="protein sequence ID" value="QYM78557.1"/>
    <property type="molecule type" value="Genomic_DNA"/>
</dbReference>
<dbReference type="InterPro" id="IPR032287">
    <property type="entry name" value="DUF4838"/>
</dbReference>
<dbReference type="AlphaFoldDB" id="A0A8F9TVX8"/>